<keyword evidence="7" id="KW-0472">Membrane</keyword>
<dbReference type="Pfam" id="PF00746">
    <property type="entry name" value="Gram_pos_anchor"/>
    <property type="match status" value="1"/>
</dbReference>
<keyword evidence="7" id="KW-0812">Transmembrane</keyword>
<dbReference type="Proteomes" id="UP000050823">
    <property type="component" value="Unassembled WGS sequence"/>
</dbReference>
<feature type="compositionally biased region" description="Low complexity" evidence="6">
    <location>
        <begin position="52"/>
        <end position="63"/>
    </location>
</feature>
<keyword evidence="7" id="KW-1133">Transmembrane helix</keyword>
<dbReference type="InterPro" id="IPR054360">
    <property type="entry name" value="InlK_D2"/>
</dbReference>
<keyword evidence="3 8" id="KW-0732">Signal</keyword>
<dbReference type="Gene3D" id="3.80.10.10">
    <property type="entry name" value="Ribonuclease Inhibitor"/>
    <property type="match status" value="1"/>
</dbReference>
<name>A0AA89L0N2_9LACO</name>
<feature type="signal peptide" evidence="8">
    <location>
        <begin position="1"/>
        <end position="28"/>
    </location>
</feature>
<feature type="chain" id="PRO_5041658351" description="Gram-positive cocci surface proteins LPxTG domain-containing protein" evidence="8">
    <location>
        <begin position="29"/>
        <end position="712"/>
    </location>
</feature>
<dbReference type="AlphaFoldDB" id="A0AA89L0N2"/>
<evidence type="ECO:0000256" key="5">
    <source>
        <dbReference type="ARBA" id="ARBA00023088"/>
    </source>
</evidence>
<keyword evidence="4" id="KW-0677">Repeat</keyword>
<dbReference type="SUPFAM" id="SSF52058">
    <property type="entry name" value="L domain-like"/>
    <property type="match status" value="1"/>
</dbReference>
<dbReference type="NCBIfam" id="TIGR01167">
    <property type="entry name" value="LPXTG_anchor"/>
    <property type="match status" value="1"/>
</dbReference>
<dbReference type="Pfam" id="PF22122">
    <property type="entry name" value="InlK_D2"/>
    <property type="match status" value="1"/>
</dbReference>
<protein>
    <recommendedName>
        <fullName evidence="9">Gram-positive cocci surface proteins LPxTG domain-containing protein</fullName>
    </recommendedName>
</protein>
<evidence type="ECO:0000256" key="4">
    <source>
        <dbReference type="ARBA" id="ARBA00022737"/>
    </source>
</evidence>
<feature type="region of interest" description="Disordered" evidence="6">
    <location>
        <begin position="46"/>
        <end position="99"/>
    </location>
</feature>
<evidence type="ECO:0000256" key="6">
    <source>
        <dbReference type="SAM" id="MobiDB-lite"/>
    </source>
</evidence>
<dbReference type="InterPro" id="IPR032675">
    <property type="entry name" value="LRR_dom_sf"/>
</dbReference>
<gene>
    <name evidence="10" type="ORF">FC90_GL000343</name>
</gene>
<keyword evidence="1" id="KW-0134">Cell wall</keyword>
<accession>A0AA89L0N2</accession>
<comment type="caution">
    <text evidence="10">The sequence shown here is derived from an EMBL/GenBank/DDBJ whole genome shotgun (WGS) entry which is preliminary data.</text>
</comment>
<sequence>MKKKIFGVLSLAILLNSLVLTPSIKVWAEEQKETVEQYNNTDLKSIEKTTASLSDPSNSIDSSKNNKESTNGTSERPLEVPDSSVFDQPNATASSEVAASNNVMAAEEDLSSWLPDPTLQSIVANSLGISVSEITKEKISHLEMLYIYPSDANIADLTGLEYATSLSSFYMSGTNQITDFTVLTTCKNLAYVYLMGANVTDDNVPNFGDNITKLDLTDASVTDAVYSKIVNMSGLESLSFDSNMNITTIAPLVALPNLRELRIQFCGVSDFTVINEFPKLESLAAYGQNVGRKDEPTSISAKDLKYDQENQSFFVPFSLMPNRLTNFDGYQPPFTTSNSTSQTSFDLNGVQVPSSRLAITEDGITVSGVTQSEFESIETMSYNARFNNLAGSYAQPDDYSFYAISSGTYLHQFLINHQEAAADIIVSYIDTDGNELKPSQNISGNIGESFDATTPEYRLKIAGYTLKEVQGDVTGTFSEDTQEVVYVYERSDAAPVTVRYQDSQGNQLSEPKILSGKIGLPYESEAKEITGWSVIETPSNASGIFSEDTQEVVYVYERSNAAPVTVRYQDSKGNQLSEPKILSGKIGLPYKSEAKEITGWSVIETPSNASGIFSEKAQEVVYTYAVQLENEENNNLEPDVSEKNDENESENNYQDKENKQSGEKTDREDSSAGKLPNTGEEKSSQKVMIGIGLLFVLFTLVVIGKRKKSKQK</sequence>
<dbReference type="PROSITE" id="PS50847">
    <property type="entry name" value="GRAM_POS_ANCHORING"/>
    <property type="match status" value="1"/>
</dbReference>
<evidence type="ECO:0000313" key="10">
    <source>
        <dbReference type="EMBL" id="KRM23388.1"/>
    </source>
</evidence>
<proteinExistence type="predicted"/>
<evidence type="ECO:0000256" key="3">
    <source>
        <dbReference type="ARBA" id="ARBA00022729"/>
    </source>
</evidence>
<evidence type="ECO:0000256" key="1">
    <source>
        <dbReference type="ARBA" id="ARBA00022512"/>
    </source>
</evidence>
<evidence type="ECO:0000256" key="2">
    <source>
        <dbReference type="ARBA" id="ARBA00022525"/>
    </source>
</evidence>
<feature type="region of interest" description="Disordered" evidence="6">
    <location>
        <begin position="631"/>
        <end position="684"/>
    </location>
</feature>
<feature type="compositionally biased region" description="Polar residues" evidence="6">
    <location>
        <begin position="85"/>
        <end position="99"/>
    </location>
</feature>
<dbReference type="InterPro" id="IPR009459">
    <property type="entry name" value="MucBP_dom"/>
</dbReference>
<dbReference type="Gene3D" id="2.60.40.3890">
    <property type="match status" value="1"/>
</dbReference>
<evidence type="ECO:0000259" key="9">
    <source>
        <dbReference type="PROSITE" id="PS50847"/>
    </source>
</evidence>
<dbReference type="InterPro" id="IPR019931">
    <property type="entry name" value="LPXTG_anchor"/>
</dbReference>
<dbReference type="RefSeq" id="WP_057908081.1">
    <property type="nucleotide sequence ID" value="NZ_AYZB01000020.1"/>
</dbReference>
<keyword evidence="2" id="KW-0964">Secreted</keyword>
<organism evidence="10 11">
    <name type="scientific">Latilactobacillus graminis DSM 20719</name>
    <dbReference type="NCBI Taxonomy" id="1423752"/>
    <lineage>
        <taxon>Bacteria</taxon>
        <taxon>Bacillati</taxon>
        <taxon>Bacillota</taxon>
        <taxon>Bacilli</taxon>
        <taxon>Lactobacillales</taxon>
        <taxon>Lactobacillaceae</taxon>
        <taxon>Latilactobacillus</taxon>
    </lineage>
</organism>
<reference evidence="10 11" key="1">
    <citation type="journal article" date="2015" name="Genome Announc.">
        <title>Expanding the biotechnology potential of lactobacilli through comparative genomics of 213 strains and associated genera.</title>
        <authorList>
            <person name="Sun Z."/>
            <person name="Harris H.M."/>
            <person name="McCann A."/>
            <person name="Guo C."/>
            <person name="Argimon S."/>
            <person name="Zhang W."/>
            <person name="Yang X."/>
            <person name="Jeffery I.B."/>
            <person name="Cooney J.C."/>
            <person name="Kagawa T.F."/>
            <person name="Liu W."/>
            <person name="Song Y."/>
            <person name="Salvetti E."/>
            <person name="Wrobel A."/>
            <person name="Rasinkangas P."/>
            <person name="Parkhill J."/>
            <person name="Rea M.C."/>
            <person name="O'Sullivan O."/>
            <person name="Ritari J."/>
            <person name="Douillard F.P."/>
            <person name="Paul Ross R."/>
            <person name="Yang R."/>
            <person name="Briner A.E."/>
            <person name="Felis G.E."/>
            <person name="de Vos W.M."/>
            <person name="Barrangou R."/>
            <person name="Klaenhammer T.R."/>
            <person name="Caufield P.W."/>
            <person name="Cui Y."/>
            <person name="Zhang H."/>
            <person name="O'Toole P.W."/>
        </authorList>
    </citation>
    <scope>NUCLEOTIDE SEQUENCE [LARGE SCALE GENOMIC DNA]</scope>
    <source>
        <strain evidence="10 11">DSM 20719</strain>
    </source>
</reference>
<dbReference type="EMBL" id="AYZB01000020">
    <property type="protein sequence ID" value="KRM23388.1"/>
    <property type="molecule type" value="Genomic_DNA"/>
</dbReference>
<evidence type="ECO:0000313" key="11">
    <source>
        <dbReference type="Proteomes" id="UP000050823"/>
    </source>
</evidence>
<evidence type="ECO:0000256" key="7">
    <source>
        <dbReference type="SAM" id="Phobius"/>
    </source>
</evidence>
<dbReference type="Pfam" id="PF06458">
    <property type="entry name" value="MucBP"/>
    <property type="match status" value="3"/>
</dbReference>
<feature type="compositionally biased region" description="Basic and acidic residues" evidence="6">
    <location>
        <begin position="653"/>
        <end position="671"/>
    </location>
</feature>
<dbReference type="Gene3D" id="3.10.20.320">
    <property type="entry name" value="Putative peptidoglycan bound protein (lpxtg motif)"/>
    <property type="match status" value="3"/>
</dbReference>
<keyword evidence="5" id="KW-0572">Peptidoglycan-anchor</keyword>
<evidence type="ECO:0000256" key="8">
    <source>
        <dbReference type="SAM" id="SignalP"/>
    </source>
</evidence>
<feature type="transmembrane region" description="Helical" evidence="7">
    <location>
        <begin position="687"/>
        <end position="704"/>
    </location>
</feature>
<feature type="domain" description="Gram-positive cocci surface proteins LPxTG" evidence="9">
    <location>
        <begin position="675"/>
        <end position="712"/>
    </location>
</feature>